<evidence type="ECO:0000313" key="2">
    <source>
        <dbReference type="Proteomes" id="UP001550044"/>
    </source>
</evidence>
<accession>A0ABV2U9Y2</accession>
<protein>
    <recommendedName>
        <fullName evidence="3">Toxin-antitoxin system HicB family antitoxin</fullName>
    </recommendedName>
</protein>
<evidence type="ECO:0008006" key="3">
    <source>
        <dbReference type="Google" id="ProtNLM"/>
    </source>
</evidence>
<organism evidence="1 2">
    <name type="scientific">Streptomyces sp. 900116325</name>
    <dbReference type="NCBI Taxonomy" id="3154295"/>
    <lineage>
        <taxon>Bacteria</taxon>
        <taxon>Bacillati</taxon>
        <taxon>Actinomycetota</taxon>
        <taxon>Actinomycetes</taxon>
        <taxon>Kitasatosporales</taxon>
        <taxon>Streptomycetaceae</taxon>
        <taxon>Streptomyces</taxon>
    </lineage>
</organism>
<evidence type="ECO:0000313" key="1">
    <source>
        <dbReference type="EMBL" id="MET8434660.1"/>
    </source>
</evidence>
<gene>
    <name evidence="1" type="ORF">ABZV61_18030</name>
</gene>
<proteinExistence type="predicted"/>
<keyword evidence="2" id="KW-1185">Reference proteome</keyword>
<comment type="caution">
    <text evidence="1">The sequence shown here is derived from an EMBL/GenBank/DDBJ whole genome shotgun (WGS) entry which is preliminary data.</text>
</comment>
<reference evidence="1 2" key="1">
    <citation type="submission" date="2024-06" db="EMBL/GenBank/DDBJ databases">
        <title>The Natural Products Discovery Center: Release of the First 8490 Sequenced Strains for Exploring Actinobacteria Biosynthetic Diversity.</title>
        <authorList>
            <person name="Kalkreuter E."/>
            <person name="Kautsar S.A."/>
            <person name="Yang D."/>
            <person name="Bader C.D."/>
            <person name="Teijaro C.N."/>
            <person name="Fluegel L."/>
            <person name="Davis C.M."/>
            <person name="Simpson J.R."/>
            <person name="Lauterbach L."/>
            <person name="Steele A.D."/>
            <person name="Gui C."/>
            <person name="Meng S."/>
            <person name="Li G."/>
            <person name="Viehrig K."/>
            <person name="Ye F."/>
            <person name="Su P."/>
            <person name="Kiefer A.F."/>
            <person name="Nichols A."/>
            <person name="Cepeda A.J."/>
            <person name="Yan W."/>
            <person name="Fan B."/>
            <person name="Jiang Y."/>
            <person name="Adhikari A."/>
            <person name="Zheng C.-J."/>
            <person name="Schuster L."/>
            <person name="Cowan T.M."/>
            <person name="Smanski M.J."/>
            <person name="Chevrette M.G."/>
            <person name="De Carvalho L.P.S."/>
            <person name="Shen B."/>
        </authorList>
    </citation>
    <scope>NUCLEOTIDE SEQUENCE [LARGE SCALE GENOMIC DNA]</scope>
    <source>
        <strain evidence="1 2">NPDC005137</strain>
    </source>
</reference>
<sequence>MSSSKKQTQLRLEPDVLAAGKDAAAARGLDFNRYVERLIAEDTSGARAAGMAAAQRLIDRHGDFLADLEADLDAQYAPAPNARGAAA</sequence>
<dbReference type="EMBL" id="JBEXIP010000013">
    <property type="protein sequence ID" value="MET8434660.1"/>
    <property type="molecule type" value="Genomic_DNA"/>
</dbReference>
<dbReference type="Proteomes" id="UP001550044">
    <property type="component" value="Unassembled WGS sequence"/>
</dbReference>
<dbReference type="RefSeq" id="WP_051878236.1">
    <property type="nucleotide sequence ID" value="NZ_JBEXEF010000028.1"/>
</dbReference>
<name>A0ABV2U9Y2_9ACTN</name>